<keyword evidence="3" id="KW-1185">Reference proteome</keyword>
<dbReference type="OrthoDB" id="5402270at2"/>
<name>A0A1W6SLD9_9PROT</name>
<reference evidence="2 3" key="1">
    <citation type="journal article" date="2015" name="Int. J. Syst. Evol. Microbiol.">
        <title>Nitrosospira lacus sp. nov., a psychrotolerant, ammonia-oxidizing bacterium from sandy lake sediment.</title>
        <authorList>
            <person name="Urakawa H."/>
            <person name="Garcia J.C."/>
            <person name="Nielsen J.L."/>
            <person name="Le V.Q."/>
            <person name="Kozlowski J.A."/>
            <person name="Stein L.Y."/>
            <person name="Lim C.K."/>
            <person name="Pommerening-Roser A."/>
            <person name="Martens-Habbena W."/>
            <person name="Stahl D.A."/>
            <person name="Klotz M.G."/>
        </authorList>
    </citation>
    <scope>NUCLEOTIDE SEQUENCE [LARGE SCALE GENOMIC DNA]</scope>
    <source>
        <strain evidence="2 3">APG3</strain>
    </source>
</reference>
<dbReference type="AlphaFoldDB" id="A0A1W6SLD9"/>
<dbReference type="EMBL" id="CP021106">
    <property type="protein sequence ID" value="ARO86604.1"/>
    <property type="molecule type" value="Genomic_DNA"/>
</dbReference>
<evidence type="ECO:0000313" key="3">
    <source>
        <dbReference type="Proteomes" id="UP000012179"/>
    </source>
</evidence>
<evidence type="ECO:0000259" key="1">
    <source>
        <dbReference type="Pfam" id="PF13192"/>
    </source>
</evidence>
<dbReference type="KEGG" id="nlc:EBAPG3_001745"/>
<dbReference type="InterPro" id="IPR012336">
    <property type="entry name" value="Thioredoxin-like_fold"/>
</dbReference>
<dbReference type="Gene3D" id="3.40.30.10">
    <property type="entry name" value="Glutaredoxin"/>
    <property type="match status" value="1"/>
</dbReference>
<dbReference type="eggNOG" id="COG0695">
    <property type="taxonomic scope" value="Bacteria"/>
</dbReference>
<feature type="domain" description="Thioredoxin-like fold" evidence="1">
    <location>
        <begin position="10"/>
        <end position="65"/>
    </location>
</feature>
<organism evidence="2 3">
    <name type="scientific">Nitrosospira lacus</name>
    <dbReference type="NCBI Taxonomy" id="1288494"/>
    <lineage>
        <taxon>Bacteria</taxon>
        <taxon>Pseudomonadati</taxon>
        <taxon>Pseudomonadota</taxon>
        <taxon>Betaproteobacteria</taxon>
        <taxon>Nitrosomonadales</taxon>
        <taxon>Nitrosomonadaceae</taxon>
        <taxon>Nitrosospira</taxon>
    </lineage>
</organism>
<evidence type="ECO:0000313" key="2">
    <source>
        <dbReference type="EMBL" id="ARO86604.1"/>
    </source>
</evidence>
<gene>
    <name evidence="2" type="ORF">EBAPG3_001745</name>
</gene>
<dbReference type="RefSeq" id="WP_004175081.1">
    <property type="nucleotide sequence ID" value="NZ_CP021106.3"/>
</dbReference>
<accession>A0A1W6SLD9</accession>
<dbReference type="Pfam" id="PF13192">
    <property type="entry name" value="Thioredoxin_3"/>
    <property type="match status" value="1"/>
</dbReference>
<dbReference type="InterPro" id="IPR036249">
    <property type="entry name" value="Thioredoxin-like_sf"/>
</dbReference>
<sequence>MKTPATFYHAGCPVCVEAERQIADALDPTRYDVELVHLGEHADRIAAAEAAGVKSVPAIVINGAPFHINFGAPISALKS</sequence>
<protein>
    <submittedName>
        <fullName evidence="2">Thioredoxin</fullName>
    </submittedName>
</protein>
<proteinExistence type="predicted"/>
<dbReference type="SUPFAM" id="SSF52833">
    <property type="entry name" value="Thioredoxin-like"/>
    <property type="match status" value="1"/>
</dbReference>
<dbReference type="Proteomes" id="UP000012179">
    <property type="component" value="Chromosome"/>
</dbReference>